<evidence type="ECO:0000313" key="2">
    <source>
        <dbReference type="EMBL" id="KAK9125757.1"/>
    </source>
</evidence>
<sequence length="172" mass="19032">MQHLSSNPIPIDPTGSNLPQGGPNDNTYWLDLPIDNAAKEKVKKGDLSSCEAYFHIKPMLGATFTDLAVWFFYPFNGPTRAKVEFVNIPLGRIGEHVGDWEHMTLRVSNFTGELWRVYFFEHSGGTWVNASEVEFLGGNKAVAYSSLHGHAFYAEPGLALQGNPKLGIGIEH</sequence>
<organism evidence="2 3">
    <name type="scientific">Stephania cephalantha</name>
    <dbReference type="NCBI Taxonomy" id="152367"/>
    <lineage>
        <taxon>Eukaryota</taxon>
        <taxon>Viridiplantae</taxon>
        <taxon>Streptophyta</taxon>
        <taxon>Embryophyta</taxon>
        <taxon>Tracheophyta</taxon>
        <taxon>Spermatophyta</taxon>
        <taxon>Magnoliopsida</taxon>
        <taxon>Ranunculales</taxon>
        <taxon>Menispermaceae</taxon>
        <taxon>Menispermoideae</taxon>
        <taxon>Cissampelideae</taxon>
        <taxon>Stephania</taxon>
    </lineage>
</organism>
<gene>
    <name evidence="2" type="ORF">Scep_014603</name>
</gene>
<keyword evidence="3" id="KW-1185">Reference proteome</keyword>
<reference evidence="2 3" key="1">
    <citation type="submission" date="2024-01" db="EMBL/GenBank/DDBJ databases">
        <title>Genome assemblies of Stephania.</title>
        <authorList>
            <person name="Yang L."/>
        </authorList>
    </citation>
    <scope>NUCLEOTIDE SEQUENCE [LARGE SCALE GENOMIC DNA]</scope>
    <source>
        <strain evidence="2">JXDWG</strain>
        <tissue evidence="2">Leaf</tissue>
    </source>
</reference>
<proteinExistence type="predicted"/>
<feature type="region of interest" description="Disordered" evidence="1">
    <location>
        <begin position="1"/>
        <end position="22"/>
    </location>
</feature>
<evidence type="ECO:0000256" key="1">
    <source>
        <dbReference type="SAM" id="MobiDB-lite"/>
    </source>
</evidence>
<protein>
    <submittedName>
        <fullName evidence="2">Uncharacterized protein</fullName>
    </submittedName>
</protein>
<dbReference type="InterPro" id="IPR009291">
    <property type="entry name" value="Vps62"/>
</dbReference>
<dbReference type="PANTHER" id="PTHR48152">
    <property type="entry name" value="F1C9.34 PROTEIN"/>
    <property type="match status" value="1"/>
</dbReference>
<evidence type="ECO:0000313" key="3">
    <source>
        <dbReference type="Proteomes" id="UP001419268"/>
    </source>
</evidence>
<dbReference type="PANTHER" id="PTHR48152:SF3">
    <property type="entry name" value="DUF946 FAMILY PROTEIN (DUF946)"/>
    <property type="match status" value="1"/>
</dbReference>
<name>A0AAP0J1B2_9MAGN</name>
<accession>A0AAP0J1B2</accession>
<dbReference type="Pfam" id="PF06101">
    <property type="entry name" value="Vps62"/>
    <property type="match status" value="1"/>
</dbReference>
<dbReference type="Proteomes" id="UP001419268">
    <property type="component" value="Unassembled WGS sequence"/>
</dbReference>
<dbReference type="EMBL" id="JBBNAG010000006">
    <property type="protein sequence ID" value="KAK9125757.1"/>
    <property type="molecule type" value="Genomic_DNA"/>
</dbReference>
<comment type="caution">
    <text evidence="2">The sequence shown here is derived from an EMBL/GenBank/DDBJ whole genome shotgun (WGS) entry which is preliminary data.</text>
</comment>
<dbReference type="AlphaFoldDB" id="A0AAP0J1B2"/>